<dbReference type="Proteomes" id="UP000184330">
    <property type="component" value="Unassembled WGS sequence"/>
</dbReference>
<dbReference type="STRING" id="576137.A0A1L7XDD8"/>
<sequence length="148" mass="16461">MTSTDSASTWKIPPVGSPCWIEIPAVDVQACKKFYTSLFPTWEFKASTEKYPEERIAMWSFAAPSGLSGGIVQVAADCKTAELKNGMGFTIYHFVESIEEAQKRAEELGGKTLCEKTPEGDNGWYMYLLDVAGNRFGIYQLKEGKPEQ</sequence>
<reference evidence="1 2" key="1">
    <citation type="submission" date="2016-03" db="EMBL/GenBank/DDBJ databases">
        <authorList>
            <person name="Ploux O."/>
        </authorList>
    </citation>
    <scope>NUCLEOTIDE SEQUENCE [LARGE SCALE GENOMIC DNA]</scope>
    <source>
        <strain evidence="1 2">UAMH 11012</strain>
    </source>
</reference>
<dbReference type="PANTHER" id="PTHR33993">
    <property type="entry name" value="GLYOXALASE-RELATED"/>
    <property type="match status" value="1"/>
</dbReference>
<evidence type="ECO:0000313" key="2">
    <source>
        <dbReference type="Proteomes" id="UP000184330"/>
    </source>
</evidence>
<evidence type="ECO:0008006" key="3">
    <source>
        <dbReference type="Google" id="ProtNLM"/>
    </source>
</evidence>
<proteinExistence type="predicted"/>
<evidence type="ECO:0000313" key="1">
    <source>
        <dbReference type="EMBL" id="CZR63044.1"/>
    </source>
</evidence>
<dbReference type="InterPro" id="IPR029068">
    <property type="entry name" value="Glyas_Bleomycin-R_OHBP_Dase"/>
</dbReference>
<protein>
    <recommendedName>
        <fullName evidence="3">VOC domain-containing protein</fullName>
    </recommendedName>
</protein>
<dbReference type="Gene3D" id="3.10.180.10">
    <property type="entry name" value="2,3-Dihydroxybiphenyl 1,2-Dioxygenase, domain 1"/>
    <property type="match status" value="1"/>
</dbReference>
<organism evidence="1 2">
    <name type="scientific">Phialocephala subalpina</name>
    <dbReference type="NCBI Taxonomy" id="576137"/>
    <lineage>
        <taxon>Eukaryota</taxon>
        <taxon>Fungi</taxon>
        <taxon>Dikarya</taxon>
        <taxon>Ascomycota</taxon>
        <taxon>Pezizomycotina</taxon>
        <taxon>Leotiomycetes</taxon>
        <taxon>Helotiales</taxon>
        <taxon>Mollisiaceae</taxon>
        <taxon>Phialocephala</taxon>
        <taxon>Phialocephala fortinii species complex</taxon>
    </lineage>
</organism>
<name>A0A1L7XDD8_9HELO</name>
<keyword evidence="2" id="KW-1185">Reference proteome</keyword>
<dbReference type="SUPFAM" id="SSF54593">
    <property type="entry name" value="Glyoxalase/Bleomycin resistance protein/Dihydroxybiphenyl dioxygenase"/>
    <property type="match status" value="1"/>
</dbReference>
<dbReference type="OrthoDB" id="447346at2759"/>
<dbReference type="InterPro" id="IPR052164">
    <property type="entry name" value="Anthracycline_SecMetBiosynth"/>
</dbReference>
<dbReference type="EMBL" id="FJOG01000022">
    <property type="protein sequence ID" value="CZR63044.1"/>
    <property type="molecule type" value="Genomic_DNA"/>
</dbReference>
<gene>
    <name evidence="1" type="ORF">PAC_12941</name>
</gene>
<dbReference type="AlphaFoldDB" id="A0A1L7XDD8"/>
<dbReference type="CDD" id="cd07247">
    <property type="entry name" value="SgaA_N_like"/>
    <property type="match status" value="1"/>
</dbReference>
<accession>A0A1L7XDD8</accession>